<keyword evidence="1" id="KW-0812">Transmembrane</keyword>
<keyword evidence="1" id="KW-1133">Transmembrane helix</keyword>
<evidence type="ECO:0000256" key="1">
    <source>
        <dbReference type="SAM" id="Phobius"/>
    </source>
</evidence>
<evidence type="ECO:0008006" key="4">
    <source>
        <dbReference type="Google" id="ProtNLM"/>
    </source>
</evidence>
<dbReference type="EMBL" id="JANHAX010000001">
    <property type="protein sequence ID" value="MDQ2088464.1"/>
    <property type="molecule type" value="Genomic_DNA"/>
</dbReference>
<sequence>MFLFSQPFLWTETAAGERIVSWRAWVLLWVVPALFAVAALILLAAASYRQLSTVPGEGEVVRVYAWDGETIFDRGSINYSPVFRYEFAPGDVTEATSGMSHPGWNFEIGSRHAIRYNPRRKTDVVLPGAHNWAPAAVIAALALLTGLPAIWGHRRLRRWQRGGKR</sequence>
<evidence type="ECO:0000313" key="3">
    <source>
        <dbReference type="Proteomes" id="UP001226762"/>
    </source>
</evidence>
<organism evidence="2 3">
    <name type="scientific">Marimonas arenosa</name>
    <dbReference type="NCBI Taxonomy" id="1795305"/>
    <lineage>
        <taxon>Bacteria</taxon>
        <taxon>Pseudomonadati</taxon>
        <taxon>Pseudomonadota</taxon>
        <taxon>Alphaproteobacteria</taxon>
        <taxon>Rhodobacterales</taxon>
        <taxon>Paracoccaceae</taxon>
        <taxon>Marimonas</taxon>
    </lineage>
</organism>
<feature type="transmembrane region" description="Helical" evidence="1">
    <location>
        <begin position="26"/>
        <end position="48"/>
    </location>
</feature>
<protein>
    <recommendedName>
        <fullName evidence="4">DUF3592 domain-containing protein</fullName>
    </recommendedName>
</protein>
<dbReference type="RefSeq" id="WP_306733731.1">
    <property type="nucleotide sequence ID" value="NZ_JANHAX010000001.1"/>
</dbReference>
<reference evidence="2" key="2">
    <citation type="submission" date="2023-02" db="EMBL/GenBank/DDBJ databases">
        <title>'Rhodoalgimonas zhirmunskyi' gen. nov., isolated from a red alga.</title>
        <authorList>
            <person name="Nedashkovskaya O.I."/>
            <person name="Otstavnykh N.Y."/>
            <person name="Bystritskaya E.P."/>
            <person name="Balabanova L.A."/>
            <person name="Isaeva M.P."/>
        </authorList>
    </citation>
    <scope>NUCLEOTIDE SEQUENCE</scope>
    <source>
        <strain evidence="2">KCTC 52189</strain>
    </source>
</reference>
<feature type="transmembrane region" description="Helical" evidence="1">
    <location>
        <begin position="132"/>
        <end position="151"/>
    </location>
</feature>
<comment type="caution">
    <text evidence="2">The sequence shown here is derived from an EMBL/GenBank/DDBJ whole genome shotgun (WGS) entry which is preliminary data.</text>
</comment>
<dbReference type="Proteomes" id="UP001226762">
    <property type="component" value="Unassembled WGS sequence"/>
</dbReference>
<reference evidence="2" key="1">
    <citation type="submission" date="2022-07" db="EMBL/GenBank/DDBJ databases">
        <authorList>
            <person name="Otstavnykh N."/>
            <person name="Isaeva M."/>
            <person name="Bystritskaya E."/>
        </authorList>
    </citation>
    <scope>NUCLEOTIDE SEQUENCE</scope>
    <source>
        <strain evidence="2">KCTC 52189</strain>
    </source>
</reference>
<keyword evidence="3" id="KW-1185">Reference proteome</keyword>
<dbReference type="AlphaFoldDB" id="A0AAE3W926"/>
<proteinExistence type="predicted"/>
<accession>A0AAE3W926</accession>
<evidence type="ECO:0000313" key="2">
    <source>
        <dbReference type="EMBL" id="MDQ2088464.1"/>
    </source>
</evidence>
<name>A0AAE3W926_9RHOB</name>
<keyword evidence="1" id="KW-0472">Membrane</keyword>
<gene>
    <name evidence="2" type="ORF">NO357_00945</name>
</gene>